<dbReference type="SMART" id="SM00355">
    <property type="entry name" value="ZnF_C2H2"/>
    <property type="match status" value="2"/>
</dbReference>
<sequence>MYSSTANIPSTSSSHLTTDPEPEDRFIRVVDLRMITEENDEEEDDVSPSSASPLVASTSSSRPPPRPLSYNSKAIKECYVSVRRLEDELRIVGGSIARNNDQNQIEVVTIEEESEELQIVPINDRQSTSRWDSDNDSDVVVLPLVTRSPARQEYFMSRRILQEKRRSLQGKSQTRMILPKPSTSTSSRARSIAKAKQEVLRRPAQNIRKPTLQEPASERSSMTTESPNSSQSKWRTPVTCHVCKKTISNQGNLNRHLLVHTGVKKFECRPCQLRFSRQDKYRSHMLSPWHKNRLAISKK</sequence>
<feature type="compositionally biased region" description="Polar residues" evidence="2">
    <location>
        <begin position="218"/>
        <end position="234"/>
    </location>
</feature>
<feature type="compositionally biased region" description="Low complexity" evidence="2">
    <location>
        <begin position="179"/>
        <end position="194"/>
    </location>
</feature>
<proteinExistence type="predicted"/>
<evidence type="ECO:0000256" key="1">
    <source>
        <dbReference type="PROSITE-ProRule" id="PRU00042"/>
    </source>
</evidence>
<dbReference type="InterPro" id="IPR036236">
    <property type="entry name" value="Znf_C2H2_sf"/>
</dbReference>
<dbReference type="Proteomes" id="UP001642540">
    <property type="component" value="Unassembled WGS sequence"/>
</dbReference>
<feature type="compositionally biased region" description="Acidic residues" evidence="2">
    <location>
        <begin position="37"/>
        <end position="46"/>
    </location>
</feature>
<keyword evidence="1" id="KW-0862">Zinc</keyword>
<name>A0ABP1R406_9HEXA</name>
<dbReference type="PROSITE" id="PS00028">
    <property type="entry name" value="ZINC_FINGER_C2H2_1"/>
    <property type="match status" value="2"/>
</dbReference>
<comment type="caution">
    <text evidence="4">The sequence shown here is derived from an EMBL/GenBank/DDBJ whole genome shotgun (WGS) entry which is preliminary data.</text>
</comment>
<organism evidence="4 5">
    <name type="scientific">Orchesella dallaii</name>
    <dbReference type="NCBI Taxonomy" id="48710"/>
    <lineage>
        <taxon>Eukaryota</taxon>
        <taxon>Metazoa</taxon>
        <taxon>Ecdysozoa</taxon>
        <taxon>Arthropoda</taxon>
        <taxon>Hexapoda</taxon>
        <taxon>Collembola</taxon>
        <taxon>Entomobryomorpha</taxon>
        <taxon>Entomobryoidea</taxon>
        <taxon>Orchesellidae</taxon>
        <taxon>Orchesellinae</taxon>
        <taxon>Orchesella</taxon>
    </lineage>
</organism>
<evidence type="ECO:0000259" key="3">
    <source>
        <dbReference type="PROSITE" id="PS50157"/>
    </source>
</evidence>
<feature type="region of interest" description="Disordered" evidence="2">
    <location>
        <begin position="165"/>
        <end position="234"/>
    </location>
</feature>
<keyword evidence="1" id="KW-0863">Zinc-finger</keyword>
<dbReference type="PANTHER" id="PTHR46105:SF28">
    <property type="entry name" value="ZINC FINGER PROTEIN 37-LIKE"/>
    <property type="match status" value="1"/>
</dbReference>
<gene>
    <name evidence="4" type="ORF">ODALV1_LOCUS18456</name>
</gene>
<dbReference type="PROSITE" id="PS50157">
    <property type="entry name" value="ZINC_FINGER_C2H2_2"/>
    <property type="match status" value="1"/>
</dbReference>
<dbReference type="Pfam" id="PF00096">
    <property type="entry name" value="zf-C2H2"/>
    <property type="match status" value="1"/>
</dbReference>
<evidence type="ECO:0000313" key="4">
    <source>
        <dbReference type="EMBL" id="CAL8119236.1"/>
    </source>
</evidence>
<protein>
    <recommendedName>
        <fullName evidence="3">C2H2-type domain-containing protein</fullName>
    </recommendedName>
</protein>
<dbReference type="SUPFAM" id="SSF57667">
    <property type="entry name" value="beta-beta-alpha zinc fingers"/>
    <property type="match status" value="1"/>
</dbReference>
<keyword evidence="1" id="KW-0479">Metal-binding</keyword>
<feature type="compositionally biased region" description="Low complexity" evidence="2">
    <location>
        <begin position="47"/>
        <end position="61"/>
    </location>
</feature>
<accession>A0ABP1R406</accession>
<reference evidence="4 5" key="1">
    <citation type="submission" date="2024-08" db="EMBL/GenBank/DDBJ databases">
        <authorList>
            <person name="Cucini C."/>
            <person name="Frati F."/>
        </authorList>
    </citation>
    <scope>NUCLEOTIDE SEQUENCE [LARGE SCALE GENOMIC DNA]</scope>
</reference>
<evidence type="ECO:0000256" key="2">
    <source>
        <dbReference type="SAM" id="MobiDB-lite"/>
    </source>
</evidence>
<dbReference type="EMBL" id="CAXLJM020000058">
    <property type="protein sequence ID" value="CAL8119236.1"/>
    <property type="molecule type" value="Genomic_DNA"/>
</dbReference>
<evidence type="ECO:0000313" key="5">
    <source>
        <dbReference type="Proteomes" id="UP001642540"/>
    </source>
</evidence>
<feature type="domain" description="C2H2-type" evidence="3">
    <location>
        <begin position="238"/>
        <end position="265"/>
    </location>
</feature>
<dbReference type="PANTHER" id="PTHR46105">
    <property type="entry name" value="AGAP004733-PA"/>
    <property type="match status" value="1"/>
</dbReference>
<dbReference type="InterPro" id="IPR013087">
    <property type="entry name" value="Znf_C2H2_type"/>
</dbReference>
<feature type="compositionally biased region" description="Low complexity" evidence="2">
    <location>
        <begin position="1"/>
        <end position="14"/>
    </location>
</feature>
<dbReference type="InterPro" id="IPR050457">
    <property type="entry name" value="ZnFinger_BTB_dom_contain"/>
</dbReference>
<feature type="compositionally biased region" description="Basic and acidic residues" evidence="2">
    <location>
        <begin position="23"/>
        <end position="36"/>
    </location>
</feature>
<keyword evidence="5" id="KW-1185">Reference proteome</keyword>
<feature type="region of interest" description="Disordered" evidence="2">
    <location>
        <begin position="1"/>
        <end position="70"/>
    </location>
</feature>
<dbReference type="Gene3D" id="3.30.160.60">
    <property type="entry name" value="Classic Zinc Finger"/>
    <property type="match status" value="1"/>
</dbReference>